<evidence type="ECO:0000313" key="2">
    <source>
        <dbReference type="Proteomes" id="UP001234178"/>
    </source>
</evidence>
<organism evidence="1 2">
    <name type="scientific">Daphnia magna</name>
    <dbReference type="NCBI Taxonomy" id="35525"/>
    <lineage>
        <taxon>Eukaryota</taxon>
        <taxon>Metazoa</taxon>
        <taxon>Ecdysozoa</taxon>
        <taxon>Arthropoda</taxon>
        <taxon>Crustacea</taxon>
        <taxon>Branchiopoda</taxon>
        <taxon>Diplostraca</taxon>
        <taxon>Cladocera</taxon>
        <taxon>Anomopoda</taxon>
        <taxon>Daphniidae</taxon>
        <taxon>Daphnia</taxon>
    </lineage>
</organism>
<gene>
    <name evidence="1" type="ORF">OUZ56_002954</name>
</gene>
<proteinExistence type="predicted"/>
<reference evidence="1 2" key="1">
    <citation type="journal article" date="2023" name="Nucleic Acids Res.">
        <title>The hologenome of Daphnia magna reveals possible DNA methylation and microbiome-mediated evolution of the host genome.</title>
        <authorList>
            <person name="Chaturvedi A."/>
            <person name="Li X."/>
            <person name="Dhandapani V."/>
            <person name="Marshall H."/>
            <person name="Kissane S."/>
            <person name="Cuenca-Cambronero M."/>
            <person name="Asole G."/>
            <person name="Calvet F."/>
            <person name="Ruiz-Romero M."/>
            <person name="Marangio P."/>
            <person name="Guigo R."/>
            <person name="Rago D."/>
            <person name="Mirbahai L."/>
            <person name="Eastwood N."/>
            <person name="Colbourne J.K."/>
            <person name="Zhou J."/>
            <person name="Mallon E."/>
            <person name="Orsini L."/>
        </authorList>
    </citation>
    <scope>NUCLEOTIDE SEQUENCE [LARGE SCALE GENOMIC DNA]</scope>
    <source>
        <strain evidence="1">LRV0_1</strain>
    </source>
</reference>
<name>A0ABR0A7A6_9CRUS</name>
<protein>
    <submittedName>
        <fullName evidence="1">Uncharacterized protein</fullName>
    </submittedName>
</protein>
<accession>A0ABR0A7A6</accession>
<dbReference type="EMBL" id="JAOYFB010000036">
    <property type="protein sequence ID" value="KAK4021020.1"/>
    <property type="molecule type" value="Genomic_DNA"/>
</dbReference>
<sequence length="59" mass="6758">MFIIVPTLAKFGYFEKPSPIKTRPVSSSSYGQPEPLSWTLVWSKGEEDNNKNRTLENKI</sequence>
<comment type="caution">
    <text evidence="1">The sequence shown here is derived from an EMBL/GenBank/DDBJ whole genome shotgun (WGS) entry which is preliminary data.</text>
</comment>
<evidence type="ECO:0000313" key="1">
    <source>
        <dbReference type="EMBL" id="KAK4021020.1"/>
    </source>
</evidence>
<keyword evidence="2" id="KW-1185">Reference proteome</keyword>
<dbReference type="Proteomes" id="UP001234178">
    <property type="component" value="Unassembled WGS sequence"/>
</dbReference>